<dbReference type="EnsemblPlants" id="LPERR04G02770.1">
    <property type="protein sequence ID" value="LPERR04G02770.1"/>
    <property type="gene ID" value="LPERR04G02770"/>
</dbReference>
<sequence length="160" mass="17675">MLIRPCTTRGRGLGFQRSTSDARRRGCGDQGSAKPFVVPADPGGFGRSHDRRTRDGRARGSRCGLNWRRRERRSQLPAAAVASIRAAGVDPPPSPSIRDHRRRSAPPLSIRATTAGTSRPPVDQARHRSSSPPDRPSSSMHVAAIDLRIRRRSARERESW</sequence>
<feature type="compositionally biased region" description="Low complexity" evidence="1">
    <location>
        <begin position="78"/>
        <end position="87"/>
    </location>
</feature>
<protein>
    <submittedName>
        <fullName evidence="2">Uncharacterized protein</fullName>
    </submittedName>
</protein>
<reference evidence="3" key="2">
    <citation type="submission" date="2013-12" db="EMBL/GenBank/DDBJ databases">
        <authorList>
            <person name="Yu Y."/>
            <person name="Lee S."/>
            <person name="de Baynast K."/>
            <person name="Wissotski M."/>
            <person name="Liu L."/>
            <person name="Talag J."/>
            <person name="Goicoechea J."/>
            <person name="Angelova A."/>
            <person name="Jetty R."/>
            <person name="Kudrna D."/>
            <person name="Golser W."/>
            <person name="Rivera L."/>
            <person name="Zhang J."/>
            <person name="Wing R."/>
        </authorList>
    </citation>
    <scope>NUCLEOTIDE SEQUENCE</scope>
</reference>
<reference evidence="2" key="3">
    <citation type="submission" date="2015-04" db="UniProtKB">
        <authorList>
            <consortium name="EnsemblPlants"/>
        </authorList>
    </citation>
    <scope>IDENTIFICATION</scope>
</reference>
<organism evidence="2 3">
    <name type="scientific">Leersia perrieri</name>
    <dbReference type="NCBI Taxonomy" id="77586"/>
    <lineage>
        <taxon>Eukaryota</taxon>
        <taxon>Viridiplantae</taxon>
        <taxon>Streptophyta</taxon>
        <taxon>Embryophyta</taxon>
        <taxon>Tracheophyta</taxon>
        <taxon>Spermatophyta</taxon>
        <taxon>Magnoliopsida</taxon>
        <taxon>Liliopsida</taxon>
        <taxon>Poales</taxon>
        <taxon>Poaceae</taxon>
        <taxon>BOP clade</taxon>
        <taxon>Oryzoideae</taxon>
        <taxon>Oryzeae</taxon>
        <taxon>Oryzinae</taxon>
        <taxon>Leersia</taxon>
    </lineage>
</organism>
<dbReference type="Gramene" id="LPERR04G02770.1">
    <property type="protein sequence ID" value="LPERR04G02770.1"/>
    <property type="gene ID" value="LPERR04G02770"/>
</dbReference>
<evidence type="ECO:0000313" key="2">
    <source>
        <dbReference type="EnsemblPlants" id="LPERR04G02770.1"/>
    </source>
</evidence>
<feature type="region of interest" description="Disordered" evidence="1">
    <location>
        <begin position="1"/>
        <end position="160"/>
    </location>
</feature>
<evidence type="ECO:0000313" key="3">
    <source>
        <dbReference type="Proteomes" id="UP000032180"/>
    </source>
</evidence>
<proteinExistence type="predicted"/>
<feature type="compositionally biased region" description="Low complexity" evidence="1">
    <location>
        <begin position="130"/>
        <end position="139"/>
    </location>
</feature>
<dbReference type="AlphaFoldDB" id="A0A0D9W2N2"/>
<name>A0A0D9W2N2_9ORYZ</name>
<reference evidence="2 3" key="1">
    <citation type="submission" date="2012-08" db="EMBL/GenBank/DDBJ databases">
        <title>Oryza genome evolution.</title>
        <authorList>
            <person name="Wing R.A."/>
        </authorList>
    </citation>
    <scope>NUCLEOTIDE SEQUENCE</scope>
</reference>
<accession>A0A0D9W2N2</accession>
<dbReference type="Proteomes" id="UP000032180">
    <property type="component" value="Chromosome 4"/>
</dbReference>
<dbReference type="HOGENOM" id="CLU_1654680_0_0_1"/>
<evidence type="ECO:0000256" key="1">
    <source>
        <dbReference type="SAM" id="MobiDB-lite"/>
    </source>
</evidence>
<keyword evidence="3" id="KW-1185">Reference proteome</keyword>